<evidence type="ECO:0000256" key="1">
    <source>
        <dbReference type="SAM" id="MobiDB-lite"/>
    </source>
</evidence>
<protein>
    <submittedName>
        <fullName evidence="3">Virus attachment protein p12 family protein</fullName>
    </submittedName>
</protein>
<dbReference type="AlphaFoldDB" id="A0A1X7G558"/>
<proteinExistence type="predicted"/>
<feature type="region of interest" description="Disordered" evidence="1">
    <location>
        <begin position="46"/>
        <end position="65"/>
    </location>
</feature>
<dbReference type="Pfam" id="PF12669">
    <property type="entry name" value="FeoB_associated"/>
    <property type="match status" value="1"/>
</dbReference>
<dbReference type="EMBL" id="LT840184">
    <property type="protein sequence ID" value="SMF64111.1"/>
    <property type="molecule type" value="Genomic_DNA"/>
</dbReference>
<feature type="transmembrane region" description="Helical" evidence="2">
    <location>
        <begin position="6"/>
        <end position="23"/>
    </location>
</feature>
<evidence type="ECO:0000313" key="3">
    <source>
        <dbReference type="EMBL" id="SMF64111.1"/>
    </source>
</evidence>
<accession>A0A1X7G558</accession>
<name>A0A1X7G558_9BACL</name>
<dbReference type="STRING" id="1313296.SAMN05661091_0035"/>
<gene>
    <name evidence="3" type="ORF">SAMN05661091_0035</name>
</gene>
<keyword evidence="4" id="KW-1185">Reference proteome</keyword>
<evidence type="ECO:0000313" key="4">
    <source>
        <dbReference type="Proteomes" id="UP000192940"/>
    </source>
</evidence>
<evidence type="ECO:0000256" key="2">
    <source>
        <dbReference type="SAM" id="Phobius"/>
    </source>
</evidence>
<reference evidence="3 4" key="1">
    <citation type="submission" date="2017-04" db="EMBL/GenBank/DDBJ databases">
        <authorList>
            <person name="Afonso C.L."/>
            <person name="Miller P.J."/>
            <person name="Scott M.A."/>
            <person name="Spackman E."/>
            <person name="Goraichik I."/>
            <person name="Dimitrov K.M."/>
            <person name="Suarez D.L."/>
            <person name="Swayne D.E."/>
        </authorList>
    </citation>
    <scope>NUCLEOTIDE SEQUENCE [LARGE SCALE GENOMIC DNA]</scope>
    <source>
        <strain evidence="3 4">N3/975</strain>
    </source>
</reference>
<dbReference type="Proteomes" id="UP000192940">
    <property type="component" value="Chromosome I"/>
</dbReference>
<organism evidence="3 4">
    <name type="scientific">Paenibacillus uliginis N3/975</name>
    <dbReference type="NCBI Taxonomy" id="1313296"/>
    <lineage>
        <taxon>Bacteria</taxon>
        <taxon>Bacillati</taxon>
        <taxon>Bacillota</taxon>
        <taxon>Bacilli</taxon>
        <taxon>Bacillales</taxon>
        <taxon>Paenibacillaceae</taxon>
        <taxon>Paenibacillus</taxon>
    </lineage>
</organism>
<keyword evidence="2" id="KW-1133">Transmembrane helix</keyword>
<dbReference type="RefSeq" id="WP_208917074.1">
    <property type="nucleotide sequence ID" value="NZ_LT840184.1"/>
</dbReference>
<sequence>MLASILIGVLIFGYAGWTLLSYVKKTKKGKCAGCSMAKTCASACDEVSGPPATNTPSDMDLYSRG</sequence>
<keyword evidence="2" id="KW-0472">Membrane</keyword>
<keyword evidence="2" id="KW-0812">Transmembrane</keyword>